<reference evidence="1" key="2">
    <citation type="journal article" date="2017" name="J. Med. Entomol.">
        <title>Transcriptome Analysis of the Triatoma infestans (Hemiptera: Reduviidae) Integument.</title>
        <authorList>
            <person name="Calderon-Fernandez G.M."/>
            <person name="Moriconi D.E."/>
            <person name="Dulbecco A.B."/>
            <person name="Juarez M.P."/>
        </authorList>
    </citation>
    <scope>NUCLEOTIDE SEQUENCE</scope>
    <source>
        <strain evidence="1">Int1</strain>
        <tissue evidence="1">Integument</tissue>
    </source>
</reference>
<dbReference type="AlphaFoldDB" id="A0A170XU89"/>
<dbReference type="EMBL" id="GEMB01004030">
    <property type="protein sequence ID" value="JAR99231.1"/>
    <property type="molecule type" value="Transcribed_RNA"/>
</dbReference>
<accession>A0A170XU89</accession>
<name>A0A170XU89_TRIIF</name>
<evidence type="ECO:0000313" key="1">
    <source>
        <dbReference type="EMBL" id="JAR99231.1"/>
    </source>
</evidence>
<proteinExistence type="predicted"/>
<organism evidence="1">
    <name type="scientific">Triatoma infestans</name>
    <name type="common">Assassin bug</name>
    <dbReference type="NCBI Taxonomy" id="30076"/>
    <lineage>
        <taxon>Eukaryota</taxon>
        <taxon>Metazoa</taxon>
        <taxon>Ecdysozoa</taxon>
        <taxon>Arthropoda</taxon>
        <taxon>Hexapoda</taxon>
        <taxon>Insecta</taxon>
        <taxon>Pterygota</taxon>
        <taxon>Neoptera</taxon>
        <taxon>Paraneoptera</taxon>
        <taxon>Hemiptera</taxon>
        <taxon>Heteroptera</taxon>
        <taxon>Panheteroptera</taxon>
        <taxon>Cimicomorpha</taxon>
        <taxon>Reduviidae</taxon>
        <taxon>Triatominae</taxon>
        <taxon>Triatoma</taxon>
    </lineage>
</organism>
<reference evidence="1" key="1">
    <citation type="submission" date="2016-04" db="EMBL/GenBank/DDBJ databases">
        <authorList>
            <person name="Calderon-Fernandez G.M.Sr."/>
        </authorList>
    </citation>
    <scope>NUCLEOTIDE SEQUENCE</scope>
    <source>
        <strain evidence="1">Int1</strain>
        <tissue evidence="1">Integument</tissue>
    </source>
</reference>
<sequence length="32" mass="3763">MISCHKQIFWREDRSPSVHSNLSDISVSLFDQ</sequence>
<protein>
    <submittedName>
        <fullName evidence="1">Uncharacterized protein</fullName>
    </submittedName>
</protein>